<accession>A0ABV4U756</accession>
<dbReference type="Proteomes" id="UP001575105">
    <property type="component" value="Unassembled WGS sequence"/>
</dbReference>
<comment type="caution">
    <text evidence="1">The sequence shown here is derived from an EMBL/GenBank/DDBJ whole genome shotgun (WGS) entry which is preliminary data.</text>
</comment>
<gene>
    <name evidence="1" type="ORF">ACERK3_14175</name>
</gene>
<name>A0ABV4U756_9BACT</name>
<protein>
    <submittedName>
        <fullName evidence="1">Uncharacterized protein</fullName>
    </submittedName>
</protein>
<dbReference type="EMBL" id="JBGUBD010000008">
    <property type="protein sequence ID" value="MFA9479432.1"/>
    <property type="molecule type" value="Genomic_DNA"/>
</dbReference>
<dbReference type="RefSeq" id="WP_425346351.1">
    <property type="nucleotide sequence ID" value="NZ_JBGUBD010000008.1"/>
</dbReference>
<evidence type="ECO:0000313" key="1">
    <source>
        <dbReference type="EMBL" id="MFA9479432.1"/>
    </source>
</evidence>
<sequence length="107" mass="12487">MRKDVLAYLPIHDQFELGVLLVSTGTLQELQRTGESPMNFFMRHARRDWGDIPDESARVNQETLARRGDPRYARRIISVYRSRRDTQLICVTEEHGRSTILLLETES</sequence>
<reference evidence="1 2" key="1">
    <citation type="submission" date="2024-08" db="EMBL/GenBank/DDBJ databases">
        <title>Whole-genome sequencing of halo(alkali)philic microorganisms from hypersaline lakes.</title>
        <authorList>
            <person name="Sorokin D.Y."/>
            <person name="Merkel A.Y."/>
            <person name="Messina E."/>
            <person name="Yakimov M."/>
        </authorList>
    </citation>
    <scope>NUCLEOTIDE SEQUENCE [LARGE SCALE GENOMIC DNA]</scope>
    <source>
        <strain evidence="1 2">AB-hyl4</strain>
    </source>
</reference>
<keyword evidence="2" id="KW-1185">Reference proteome</keyword>
<organism evidence="1 2">
    <name type="scientific">Natronomicrosphaera hydrolytica</name>
    <dbReference type="NCBI Taxonomy" id="3242702"/>
    <lineage>
        <taxon>Bacteria</taxon>
        <taxon>Pseudomonadati</taxon>
        <taxon>Planctomycetota</taxon>
        <taxon>Phycisphaerae</taxon>
        <taxon>Phycisphaerales</taxon>
        <taxon>Phycisphaeraceae</taxon>
        <taxon>Natronomicrosphaera</taxon>
    </lineage>
</organism>
<proteinExistence type="predicted"/>
<evidence type="ECO:0000313" key="2">
    <source>
        <dbReference type="Proteomes" id="UP001575105"/>
    </source>
</evidence>